<proteinExistence type="predicted"/>
<dbReference type="AlphaFoldDB" id="A0A839HBE2"/>
<gene>
    <name evidence="2" type="ORF">HUK38_00845</name>
</gene>
<keyword evidence="3" id="KW-1185">Reference proteome</keyword>
<feature type="domain" description="NolW-like" evidence="1">
    <location>
        <begin position="37"/>
        <end position="94"/>
    </location>
</feature>
<evidence type="ECO:0000313" key="3">
    <source>
        <dbReference type="Proteomes" id="UP000548632"/>
    </source>
</evidence>
<evidence type="ECO:0000313" key="2">
    <source>
        <dbReference type="EMBL" id="MBB1124776.1"/>
    </source>
</evidence>
<dbReference type="InterPro" id="IPR005644">
    <property type="entry name" value="NolW-like"/>
</dbReference>
<sequence>MLINSNDISRQLRLAICFILSYLAIPAPAFAARSLVVLPVYEQPAGDLVEVLRPLLGRGSSITAHGNQLIVNASTSELHAIREALLRLDQPARQLLIEVRQARDQNSQDTRGTVRYYRTNDLNDSIAQRVQTLDGRPALIRSGEVIPTMQYQLPWYPARDPRIPPPPLTMETTYQAQTAGFYALPRLHGDQVTIELYQWNERPELNGNQHTQQATTTVRGHLGTWLNIGAVNINGEWNNAGGQQHWSTQQQSDMQLQLRVTELPQ</sequence>
<dbReference type="Proteomes" id="UP000548632">
    <property type="component" value="Unassembled WGS sequence"/>
</dbReference>
<reference evidence="2 3" key="1">
    <citation type="journal article" date="2020" name="Arch. Microbiol.">
        <title>The genome sequence of the giant phototrophic gammaproteobacterium Thiospirillum jenense gives insight into its physiological properties and phylogenetic relationships.</title>
        <authorList>
            <person name="Imhoff J.F."/>
            <person name="Meyer T.E."/>
            <person name="Kyndt J.A."/>
        </authorList>
    </citation>
    <scope>NUCLEOTIDE SEQUENCE [LARGE SCALE GENOMIC DNA]</scope>
    <source>
        <strain evidence="2 3">DSM 216</strain>
    </source>
</reference>
<dbReference type="EMBL" id="JABVCQ010000002">
    <property type="protein sequence ID" value="MBB1124776.1"/>
    <property type="molecule type" value="Genomic_DNA"/>
</dbReference>
<name>A0A839HBE2_9GAMM</name>
<dbReference type="RefSeq" id="WP_182581885.1">
    <property type="nucleotide sequence ID" value="NZ_JABVCQ010000002.1"/>
</dbReference>
<comment type="caution">
    <text evidence="2">The sequence shown here is derived from an EMBL/GenBank/DDBJ whole genome shotgun (WGS) entry which is preliminary data.</text>
</comment>
<evidence type="ECO:0000259" key="1">
    <source>
        <dbReference type="Pfam" id="PF03958"/>
    </source>
</evidence>
<dbReference type="Pfam" id="PF03958">
    <property type="entry name" value="Secretin_N"/>
    <property type="match status" value="1"/>
</dbReference>
<organism evidence="2 3">
    <name type="scientific">Thiospirillum jenense</name>
    <dbReference type="NCBI Taxonomy" id="1653858"/>
    <lineage>
        <taxon>Bacteria</taxon>
        <taxon>Pseudomonadati</taxon>
        <taxon>Pseudomonadota</taxon>
        <taxon>Gammaproteobacteria</taxon>
        <taxon>Chromatiales</taxon>
        <taxon>Chromatiaceae</taxon>
        <taxon>Thiospirillum</taxon>
    </lineage>
</organism>
<protein>
    <recommendedName>
        <fullName evidence="1">NolW-like domain-containing protein</fullName>
    </recommendedName>
</protein>
<accession>A0A839HBE2</accession>